<keyword evidence="9 17" id="KW-1133">Transmembrane helix</keyword>
<name>A0A368NQR7_9GAMM</name>
<evidence type="ECO:0000256" key="10">
    <source>
        <dbReference type="ARBA" id="ARBA00023098"/>
    </source>
</evidence>
<comment type="subcellular location">
    <subcellularLocation>
        <location evidence="1">Membrane</location>
        <topology evidence="1">Multi-pass membrane protein</topology>
    </subcellularLocation>
</comment>
<organism evidence="18 19">
    <name type="scientific">Corallincola holothuriorum</name>
    <dbReference type="NCBI Taxonomy" id="2282215"/>
    <lineage>
        <taxon>Bacteria</taxon>
        <taxon>Pseudomonadati</taxon>
        <taxon>Pseudomonadota</taxon>
        <taxon>Gammaproteobacteria</taxon>
        <taxon>Alteromonadales</taxon>
        <taxon>Psychromonadaceae</taxon>
        <taxon>Corallincola</taxon>
    </lineage>
</organism>
<dbReference type="GO" id="GO:0008444">
    <property type="term" value="F:CDP-diacylglycerol-glycerol-3-phosphate 3-phosphatidyltransferase activity"/>
    <property type="evidence" value="ECO:0007669"/>
    <property type="project" value="UniProtKB-UniRule"/>
</dbReference>
<keyword evidence="12" id="KW-0594">Phospholipid biosynthesis</keyword>
<dbReference type="PIRSF" id="PIRSF000847">
    <property type="entry name" value="Phos_ph_gly_syn"/>
    <property type="match status" value="1"/>
</dbReference>
<dbReference type="InterPro" id="IPR050324">
    <property type="entry name" value="CDP-alcohol_PTase-I"/>
</dbReference>
<dbReference type="InterPro" id="IPR000462">
    <property type="entry name" value="CDP-OH_P_trans"/>
</dbReference>
<dbReference type="Proteomes" id="UP000252558">
    <property type="component" value="Unassembled WGS sequence"/>
</dbReference>
<keyword evidence="19" id="KW-1185">Reference proteome</keyword>
<evidence type="ECO:0000256" key="12">
    <source>
        <dbReference type="ARBA" id="ARBA00023209"/>
    </source>
</evidence>
<evidence type="ECO:0000256" key="5">
    <source>
        <dbReference type="ARBA" id="ARBA00014944"/>
    </source>
</evidence>
<feature type="transmembrane region" description="Helical" evidence="17">
    <location>
        <begin position="88"/>
        <end position="107"/>
    </location>
</feature>
<evidence type="ECO:0000256" key="2">
    <source>
        <dbReference type="ARBA" id="ARBA00005042"/>
    </source>
</evidence>
<gene>
    <name evidence="18" type="primary">pgsA</name>
    <name evidence="18" type="ORF">DU002_00250</name>
</gene>
<evidence type="ECO:0000313" key="18">
    <source>
        <dbReference type="EMBL" id="RCU52440.1"/>
    </source>
</evidence>
<evidence type="ECO:0000256" key="8">
    <source>
        <dbReference type="ARBA" id="ARBA00022692"/>
    </source>
</evidence>
<evidence type="ECO:0000256" key="11">
    <source>
        <dbReference type="ARBA" id="ARBA00023136"/>
    </source>
</evidence>
<dbReference type="Pfam" id="PF01066">
    <property type="entry name" value="CDP-OH_P_transf"/>
    <property type="match status" value="1"/>
</dbReference>
<sequence length="186" mass="21061">MLTVPNILTVFRIALIPVFLVCYYLPWEHAMFTAAVFFWLAAVTDYFDGYLARRLGQETAFGAFLDPVADKVTVCAALIILVDFYNTLWITIPAIIIISREILISALREWMAEAGKRSEVAVANIGKWKTTAQMLALIGLISHFNDFIIYLAYLLLYIATALTLWSMVIYLKVAWKQIVAIDSVKK</sequence>
<proteinExistence type="inferred from homology"/>
<dbReference type="EMBL" id="QPID01000001">
    <property type="protein sequence ID" value="RCU52440.1"/>
    <property type="molecule type" value="Genomic_DNA"/>
</dbReference>
<evidence type="ECO:0000256" key="17">
    <source>
        <dbReference type="SAM" id="Phobius"/>
    </source>
</evidence>
<comment type="catalytic activity">
    <reaction evidence="14">
        <text>a CDP-1,2-diacyl-sn-glycerol + sn-glycerol 3-phosphate = a 1,2-diacyl-sn-glycero-3-phospho-(1'-sn-glycero-3'-phosphate) + CMP + H(+)</text>
        <dbReference type="Rhea" id="RHEA:12593"/>
        <dbReference type="ChEBI" id="CHEBI:15378"/>
        <dbReference type="ChEBI" id="CHEBI:57597"/>
        <dbReference type="ChEBI" id="CHEBI:58332"/>
        <dbReference type="ChEBI" id="CHEBI:60110"/>
        <dbReference type="ChEBI" id="CHEBI:60377"/>
        <dbReference type="EC" id="2.7.8.5"/>
    </reaction>
</comment>
<reference evidence="18 19" key="1">
    <citation type="submission" date="2018-07" db="EMBL/GenBank/DDBJ databases">
        <title>Corallincola holothuriorum sp. nov., a new facultative anaerobe isolated from sea cucumber Apostichopus japonicus.</title>
        <authorList>
            <person name="Xia H."/>
        </authorList>
    </citation>
    <scope>NUCLEOTIDE SEQUENCE [LARGE SCALE GENOMIC DNA]</scope>
    <source>
        <strain evidence="18 19">C4</strain>
    </source>
</reference>
<protein>
    <recommendedName>
        <fullName evidence="5 15">CDP-diacylglycerol--glycerol-3-phosphate 3-phosphatidyltransferase</fullName>
        <ecNumber evidence="4 15">2.7.8.5</ecNumber>
    </recommendedName>
</protein>
<keyword evidence="13" id="KW-1208">Phospholipid metabolism</keyword>
<evidence type="ECO:0000256" key="6">
    <source>
        <dbReference type="ARBA" id="ARBA00022516"/>
    </source>
</evidence>
<dbReference type="NCBIfam" id="TIGR00560">
    <property type="entry name" value="pgsA"/>
    <property type="match status" value="1"/>
</dbReference>
<evidence type="ECO:0000256" key="16">
    <source>
        <dbReference type="RuleBase" id="RU003750"/>
    </source>
</evidence>
<dbReference type="Gene3D" id="1.20.120.1760">
    <property type="match status" value="1"/>
</dbReference>
<dbReference type="PROSITE" id="PS00379">
    <property type="entry name" value="CDP_ALCOHOL_P_TRANSF"/>
    <property type="match status" value="1"/>
</dbReference>
<keyword evidence="7 16" id="KW-0808">Transferase</keyword>
<accession>A0A368NQR7</accession>
<keyword evidence="6" id="KW-0444">Lipid biosynthesis</keyword>
<evidence type="ECO:0000256" key="7">
    <source>
        <dbReference type="ARBA" id="ARBA00022679"/>
    </source>
</evidence>
<keyword evidence="8 17" id="KW-0812">Transmembrane</keyword>
<keyword evidence="10" id="KW-0443">Lipid metabolism</keyword>
<dbReference type="AlphaFoldDB" id="A0A368NQR7"/>
<comment type="pathway">
    <text evidence="2">Phospholipid metabolism; phosphatidylglycerol biosynthesis; phosphatidylglycerol from CDP-diacylglycerol: step 1/2.</text>
</comment>
<comment type="caution">
    <text evidence="18">The sequence shown here is derived from an EMBL/GenBank/DDBJ whole genome shotgun (WGS) entry which is preliminary data.</text>
</comment>
<evidence type="ECO:0000256" key="4">
    <source>
        <dbReference type="ARBA" id="ARBA00013170"/>
    </source>
</evidence>
<evidence type="ECO:0000256" key="3">
    <source>
        <dbReference type="ARBA" id="ARBA00010441"/>
    </source>
</evidence>
<dbReference type="OrthoDB" id="9796672at2"/>
<evidence type="ECO:0000313" key="19">
    <source>
        <dbReference type="Proteomes" id="UP000252558"/>
    </source>
</evidence>
<dbReference type="InterPro" id="IPR004570">
    <property type="entry name" value="Phosphatidylglycerol_P_synth"/>
</dbReference>
<dbReference type="GO" id="GO:0005886">
    <property type="term" value="C:plasma membrane"/>
    <property type="evidence" value="ECO:0007669"/>
    <property type="project" value="TreeGrafter"/>
</dbReference>
<dbReference type="RefSeq" id="WP_114336348.1">
    <property type="nucleotide sequence ID" value="NZ_QPID01000001.1"/>
</dbReference>
<evidence type="ECO:0000256" key="9">
    <source>
        <dbReference type="ARBA" id="ARBA00022989"/>
    </source>
</evidence>
<evidence type="ECO:0000256" key="13">
    <source>
        <dbReference type="ARBA" id="ARBA00023264"/>
    </source>
</evidence>
<feature type="transmembrane region" description="Helical" evidence="17">
    <location>
        <begin position="150"/>
        <end position="171"/>
    </location>
</feature>
<dbReference type="PANTHER" id="PTHR14269">
    <property type="entry name" value="CDP-DIACYLGLYCEROL--GLYCEROL-3-PHOSPHATE 3-PHOSPHATIDYLTRANSFERASE-RELATED"/>
    <property type="match status" value="1"/>
</dbReference>
<dbReference type="InterPro" id="IPR048254">
    <property type="entry name" value="CDP_ALCOHOL_P_TRANSF_CS"/>
</dbReference>
<comment type="similarity">
    <text evidence="3 16">Belongs to the CDP-alcohol phosphatidyltransferase class-I family.</text>
</comment>
<dbReference type="GO" id="GO:0046474">
    <property type="term" value="P:glycerophospholipid biosynthetic process"/>
    <property type="evidence" value="ECO:0007669"/>
    <property type="project" value="TreeGrafter"/>
</dbReference>
<evidence type="ECO:0000256" key="15">
    <source>
        <dbReference type="NCBIfam" id="TIGR00560"/>
    </source>
</evidence>
<dbReference type="PANTHER" id="PTHR14269:SF62">
    <property type="entry name" value="CDP-DIACYLGLYCEROL--GLYCEROL-3-PHOSPHATE 3-PHOSPHATIDYLTRANSFERASE 1, CHLOROPLASTIC"/>
    <property type="match status" value="1"/>
</dbReference>
<dbReference type="EC" id="2.7.8.5" evidence="4 15"/>
<dbReference type="InterPro" id="IPR043130">
    <property type="entry name" value="CDP-OH_PTrfase_TM_dom"/>
</dbReference>
<keyword evidence="11 17" id="KW-0472">Membrane</keyword>
<feature type="transmembrane region" description="Helical" evidence="17">
    <location>
        <begin position="128"/>
        <end position="144"/>
    </location>
</feature>
<evidence type="ECO:0000256" key="1">
    <source>
        <dbReference type="ARBA" id="ARBA00004141"/>
    </source>
</evidence>
<evidence type="ECO:0000256" key="14">
    <source>
        <dbReference type="ARBA" id="ARBA00048586"/>
    </source>
</evidence>